<feature type="domain" description="ADP ribosyltransferase" evidence="1">
    <location>
        <begin position="92"/>
        <end position="224"/>
    </location>
</feature>
<dbReference type="EMBL" id="CP131062">
    <property type="protein sequence ID" value="WNY29175.1"/>
    <property type="molecule type" value="Genomic_DNA"/>
</dbReference>
<dbReference type="Gene3D" id="3.90.176.10">
    <property type="entry name" value="Toxin ADP-ribosyltransferase, Chain A, domain 1"/>
    <property type="match status" value="1"/>
</dbReference>
<dbReference type="SUPFAM" id="SSF56399">
    <property type="entry name" value="ADP-ribosylation"/>
    <property type="match status" value="1"/>
</dbReference>
<proteinExistence type="predicted"/>
<name>A0AA96VBC6_9EURY</name>
<organism evidence="2 3">
    <name type="scientific">Methanimicrococcus stummii</name>
    <dbReference type="NCBI Taxonomy" id="3028294"/>
    <lineage>
        <taxon>Archaea</taxon>
        <taxon>Methanobacteriati</taxon>
        <taxon>Methanobacteriota</taxon>
        <taxon>Stenosarchaea group</taxon>
        <taxon>Methanomicrobia</taxon>
        <taxon>Methanosarcinales</taxon>
        <taxon>Methanosarcinaceae</taxon>
        <taxon>Methanimicrococcus</taxon>
    </lineage>
</organism>
<dbReference type="PROSITE" id="PS51996">
    <property type="entry name" value="TR_MART"/>
    <property type="match status" value="1"/>
</dbReference>
<sequence length="233" mass="27619">MNELMKKTAEKTEKPTDSINVVAERLELLQEYTTFLIPYNNRKDLTNVEKVCIGNYQDVHHWNNQKHDWSFSLPKEWREKAWCYVINSCCRNSELYDLMTNEEKSLIELNIQNLDNAIQKSKADKDFWIYRGVSNIDWLKDSNVGGKYAEDAFGSFTLDFRKAFGYTNPENPILFQLKLKKGMKALYVDQAEAEILRPRRIRYYIKSVKTEKIQLTKFINIETVVYTIEELRM</sequence>
<accession>A0AA96VBC6</accession>
<gene>
    <name evidence="2" type="ORF">MmiEs2_13980</name>
</gene>
<dbReference type="KEGG" id="mees:MmiEs2_13980"/>
<evidence type="ECO:0000259" key="1">
    <source>
        <dbReference type="Pfam" id="PF03496"/>
    </source>
</evidence>
<dbReference type="InterPro" id="IPR003540">
    <property type="entry name" value="ADP-ribosyltransferase"/>
</dbReference>
<keyword evidence="3" id="KW-1185">Reference proteome</keyword>
<dbReference type="Proteomes" id="UP001302662">
    <property type="component" value="Chromosome"/>
</dbReference>
<evidence type="ECO:0000313" key="3">
    <source>
        <dbReference type="Proteomes" id="UP001302662"/>
    </source>
</evidence>
<dbReference type="Pfam" id="PF03496">
    <property type="entry name" value="ADPrib_exo_Tox"/>
    <property type="match status" value="1"/>
</dbReference>
<dbReference type="GO" id="GO:0005576">
    <property type="term" value="C:extracellular region"/>
    <property type="evidence" value="ECO:0007669"/>
    <property type="project" value="InterPro"/>
</dbReference>
<protein>
    <recommendedName>
        <fullName evidence="1">ADP ribosyltransferase domain-containing protein</fullName>
    </recommendedName>
</protein>
<dbReference type="AlphaFoldDB" id="A0AA96VBC6"/>
<evidence type="ECO:0000313" key="2">
    <source>
        <dbReference type="EMBL" id="WNY29175.1"/>
    </source>
</evidence>
<reference evidence="2 3" key="1">
    <citation type="submission" date="2023-07" db="EMBL/GenBank/DDBJ databases">
        <title>Closed genome sequence of Methanimicrococcus sp. Es2.</title>
        <authorList>
            <person name="Protasov E."/>
            <person name="Platt K."/>
            <person name="Reeh H."/>
            <person name="Poehlein A."/>
            <person name="Daniel R."/>
            <person name="Brune A."/>
        </authorList>
    </citation>
    <scope>NUCLEOTIDE SEQUENCE [LARGE SCALE GENOMIC DNA]</scope>
    <source>
        <strain evidence="2 3">Es2</strain>
    </source>
</reference>